<keyword evidence="1" id="KW-0238">DNA-binding</keyword>
<evidence type="ECO:0000313" key="3">
    <source>
        <dbReference type="EMBL" id="GLF93542.1"/>
    </source>
</evidence>
<dbReference type="PANTHER" id="PTHR46797">
    <property type="entry name" value="HTH-TYPE TRANSCRIPTIONAL REGULATOR"/>
    <property type="match status" value="1"/>
</dbReference>
<name>A0ABQ5NT69_9ACTN</name>
<dbReference type="SUPFAM" id="SSF48452">
    <property type="entry name" value="TPR-like"/>
    <property type="match status" value="1"/>
</dbReference>
<dbReference type="PANTHER" id="PTHR46797:SF1">
    <property type="entry name" value="METHYLPHOSPHONATE SYNTHASE"/>
    <property type="match status" value="1"/>
</dbReference>
<dbReference type="RefSeq" id="WP_323445651.1">
    <property type="nucleotide sequence ID" value="NZ_BSBI01000002.1"/>
</dbReference>
<sequence length="390" mass="42840">MSNATGRKLKEVRKRRGLSQKELASASDVSLSLIRKLEQGDYGVPRLESMRKLAVALGVPTMRLVDADEEEAPTDTPAVQWDSVRAALENPAGVAGPDDDGPTLAGVWSALQGATPLYDRDQYAELARVLPSLLRDSEALGTDGRPVRTRVLRLAGALMIQTNQYHAADIALTRSIEEADDQQEAAAAVNSQCWLLLRQGKLDSALQLATGWADATEPRISRAKPSELSTWGLLCLRVSASAVRNNQKETATDALKFAKAAASALGREYASKADSLRTFGPTTVHLMRTENYGIMDSPDMVLRLAERTPLYPLRPNGRNQNRHLLDIAHAHTKKGDFAEAFTKLEQVRATNPDWLSHQRYARDVLTLVLNGRRILTPEMRAMADFLSIPL</sequence>
<dbReference type="Proteomes" id="UP001291653">
    <property type="component" value="Unassembled WGS sequence"/>
</dbReference>
<evidence type="ECO:0000313" key="4">
    <source>
        <dbReference type="Proteomes" id="UP001291653"/>
    </source>
</evidence>
<accession>A0ABQ5NT69</accession>
<dbReference type="InterPro" id="IPR011990">
    <property type="entry name" value="TPR-like_helical_dom_sf"/>
</dbReference>
<feature type="domain" description="HTH cro/C1-type" evidence="2">
    <location>
        <begin position="9"/>
        <end position="65"/>
    </location>
</feature>
<dbReference type="Pfam" id="PF01381">
    <property type="entry name" value="HTH_3"/>
    <property type="match status" value="1"/>
</dbReference>
<dbReference type="Gene3D" id="1.10.260.40">
    <property type="entry name" value="lambda repressor-like DNA-binding domains"/>
    <property type="match status" value="1"/>
</dbReference>
<proteinExistence type="predicted"/>
<dbReference type="InterPro" id="IPR050807">
    <property type="entry name" value="TransReg_Diox_bact_type"/>
</dbReference>
<reference evidence="3 4" key="1">
    <citation type="submission" date="2022-10" db="EMBL/GenBank/DDBJ databases">
        <title>Draft genome sequence of Streptomyces sp. YSPA8.</title>
        <authorList>
            <person name="Moriuchi R."/>
            <person name="Dohra H."/>
            <person name="Yamamura H."/>
            <person name="Kodani S."/>
        </authorList>
    </citation>
    <scope>NUCLEOTIDE SEQUENCE [LARGE SCALE GENOMIC DNA]</scope>
    <source>
        <strain evidence="3 4">YSPA8</strain>
    </source>
</reference>
<comment type="caution">
    <text evidence="3">The sequence shown here is derived from an EMBL/GenBank/DDBJ whole genome shotgun (WGS) entry which is preliminary data.</text>
</comment>
<protein>
    <submittedName>
        <fullName evidence="3">Helix-turn-helix domain-containing protein</fullName>
    </submittedName>
</protein>
<dbReference type="InterPro" id="IPR010982">
    <property type="entry name" value="Lambda_DNA-bd_dom_sf"/>
</dbReference>
<dbReference type="SUPFAM" id="SSF47413">
    <property type="entry name" value="lambda repressor-like DNA-binding domains"/>
    <property type="match status" value="1"/>
</dbReference>
<evidence type="ECO:0000256" key="1">
    <source>
        <dbReference type="ARBA" id="ARBA00023125"/>
    </source>
</evidence>
<dbReference type="CDD" id="cd00093">
    <property type="entry name" value="HTH_XRE"/>
    <property type="match status" value="1"/>
</dbReference>
<dbReference type="EMBL" id="BSBI01000002">
    <property type="protein sequence ID" value="GLF93542.1"/>
    <property type="molecule type" value="Genomic_DNA"/>
</dbReference>
<dbReference type="InterPro" id="IPR001387">
    <property type="entry name" value="Cro/C1-type_HTH"/>
</dbReference>
<dbReference type="Gene3D" id="1.25.40.10">
    <property type="entry name" value="Tetratricopeptide repeat domain"/>
    <property type="match status" value="1"/>
</dbReference>
<evidence type="ECO:0000259" key="2">
    <source>
        <dbReference type="PROSITE" id="PS50943"/>
    </source>
</evidence>
<dbReference type="PROSITE" id="PS50943">
    <property type="entry name" value="HTH_CROC1"/>
    <property type="match status" value="1"/>
</dbReference>
<dbReference type="SMART" id="SM00530">
    <property type="entry name" value="HTH_XRE"/>
    <property type="match status" value="1"/>
</dbReference>
<gene>
    <name evidence="3" type="ORF">SYYSPA8_04615</name>
</gene>
<keyword evidence="4" id="KW-1185">Reference proteome</keyword>
<organism evidence="3 4">
    <name type="scientific">Streptomyces yaizuensis</name>
    <dbReference type="NCBI Taxonomy" id="2989713"/>
    <lineage>
        <taxon>Bacteria</taxon>
        <taxon>Bacillati</taxon>
        <taxon>Actinomycetota</taxon>
        <taxon>Actinomycetes</taxon>
        <taxon>Kitasatosporales</taxon>
        <taxon>Streptomycetaceae</taxon>
        <taxon>Streptomyces</taxon>
    </lineage>
</organism>